<dbReference type="OrthoDB" id="654191at2759"/>
<dbReference type="PROSITE" id="PS50188">
    <property type="entry name" value="B302_SPRY"/>
    <property type="match status" value="1"/>
</dbReference>
<dbReference type="KEGG" id="gmh:115532372"/>
<dbReference type="GO" id="GO:0005737">
    <property type="term" value="C:cytoplasm"/>
    <property type="evidence" value="ECO:0007669"/>
    <property type="project" value="UniProtKB-SubCell"/>
</dbReference>
<dbReference type="GeneID" id="115532372"/>
<dbReference type="CDD" id="cd12893">
    <property type="entry name" value="SPRY_PRY_TRIM35"/>
    <property type="match status" value="1"/>
</dbReference>
<dbReference type="PANTHER" id="PTHR24103">
    <property type="entry name" value="E3 UBIQUITIN-PROTEIN LIGASE TRIM"/>
    <property type="match status" value="1"/>
</dbReference>
<dbReference type="InterPro" id="IPR013083">
    <property type="entry name" value="Znf_RING/FYVE/PHD"/>
</dbReference>
<organism evidence="12 13">
    <name type="scientific">Gadus morhua</name>
    <name type="common">Atlantic cod</name>
    <dbReference type="NCBI Taxonomy" id="8049"/>
    <lineage>
        <taxon>Eukaryota</taxon>
        <taxon>Metazoa</taxon>
        <taxon>Chordata</taxon>
        <taxon>Craniata</taxon>
        <taxon>Vertebrata</taxon>
        <taxon>Euteleostomi</taxon>
        <taxon>Actinopterygii</taxon>
        <taxon>Neopterygii</taxon>
        <taxon>Teleostei</taxon>
        <taxon>Neoteleostei</taxon>
        <taxon>Acanthomorphata</taxon>
        <taxon>Zeiogadaria</taxon>
        <taxon>Gadariae</taxon>
        <taxon>Gadiformes</taxon>
        <taxon>Gadoidei</taxon>
        <taxon>Gadidae</taxon>
        <taxon>Gadus</taxon>
    </lineage>
</organism>
<dbReference type="InterPro" id="IPR050143">
    <property type="entry name" value="TRIM/RBCC"/>
</dbReference>
<keyword evidence="5 7" id="KW-0863">Zinc-finger</keyword>
<dbReference type="InterPro" id="IPR001841">
    <property type="entry name" value="Znf_RING"/>
</dbReference>
<feature type="domain" description="RING-type" evidence="9">
    <location>
        <begin position="14"/>
        <end position="55"/>
    </location>
</feature>
<evidence type="ECO:0000256" key="1">
    <source>
        <dbReference type="ARBA" id="ARBA00004496"/>
    </source>
</evidence>
<comment type="subcellular location">
    <subcellularLocation>
        <location evidence="1">Cytoplasm</location>
    </subcellularLocation>
</comment>
<dbReference type="InterPro" id="IPR043136">
    <property type="entry name" value="B30.2/SPRY_sf"/>
</dbReference>
<keyword evidence="4" id="KW-0479">Metal-binding</keyword>
<feature type="domain" description="B box-type" evidence="10">
    <location>
        <begin position="90"/>
        <end position="131"/>
    </location>
</feature>
<evidence type="ECO:0000256" key="2">
    <source>
        <dbReference type="ARBA" id="ARBA00008518"/>
    </source>
</evidence>
<dbReference type="InterPro" id="IPR017907">
    <property type="entry name" value="Znf_RING_CS"/>
</dbReference>
<dbReference type="PROSITE" id="PS00518">
    <property type="entry name" value="ZF_RING_1"/>
    <property type="match status" value="1"/>
</dbReference>
<reference evidence="12" key="2">
    <citation type="submission" date="2025-09" db="UniProtKB">
        <authorList>
            <consortium name="Ensembl"/>
        </authorList>
    </citation>
    <scope>IDENTIFICATION</scope>
</reference>
<dbReference type="Pfam" id="PF00622">
    <property type="entry name" value="SPRY"/>
    <property type="match status" value="1"/>
</dbReference>
<gene>
    <name evidence="12" type="primary">LOC115532372</name>
</gene>
<name>A0A8C4YYF1_GADMO</name>
<dbReference type="InterPro" id="IPR018957">
    <property type="entry name" value="Znf_C3HC4_RING-type"/>
</dbReference>
<dbReference type="InterPro" id="IPR006574">
    <property type="entry name" value="PRY"/>
</dbReference>
<evidence type="ECO:0000313" key="13">
    <source>
        <dbReference type="Proteomes" id="UP000694546"/>
    </source>
</evidence>
<dbReference type="SMART" id="SM00449">
    <property type="entry name" value="SPRY"/>
    <property type="match status" value="1"/>
</dbReference>
<evidence type="ECO:0000256" key="3">
    <source>
        <dbReference type="ARBA" id="ARBA00022490"/>
    </source>
</evidence>
<dbReference type="Pfam" id="PF00097">
    <property type="entry name" value="zf-C3HC4"/>
    <property type="match status" value="1"/>
</dbReference>
<comment type="similarity">
    <text evidence="2">Belongs to the TRIM/RBCC family.</text>
</comment>
<dbReference type="SUPFAM" id="SSF49899">
    <property type="entry name" value="Concanavalin A-like lectins/glucanases"/>
    <property type="match status" value="1"/>
</dbReference>
<dbReference type="SMART" id="SM00184">
    <property type="entry name" value="RING"/>
    <property type="match status" value="1"/>
</dbReference>
<dbReference type="OMA" id="PHHGEKL"/>
<sequence>MAGRLSLAEVDLCCAICYDIFRDPVVLQCSHSFCSGCLRDYWASRGGGRDCPLCRRESSDEPVPSLTLRNLCEGAEPSSLSSPPEELYTDPGEMCPLHGERLKLFCRDDREPICVICLTSRRHEGHDCCPAGEAAADMKEDLKTSLSELQQKMVELEKMKQNYTDTSAHIEMQAQFVERRMHQEFQELRDFLDEAERTALQSLKQEEEEKRGVVRRLTDEVEVNISSLSDAITTLEEDMALDAVPLLHKCKDGSIGSATTPDCAAMPPGTLIDVASYLGSLQYSALVGMYETVRYTPVTLDPNTAAPWLRLSDDLTEVSDTDDRPKLPDNPERFDRDAGVLGHRGFSSGCHWWDVEVGENTAWVVGVAGESVKRKEKVSSVLKNGYVTVYFYHEMYFAGTSPLSRLNLKSRPKRIRVRLDYDKGRVSFHDADRNVLIYLFKHSFNEKAYPYLWVGCKLSPLKITAGEGELKVVK</sequence>
<evidence type="ECO:0000313" key="12">
    <source>
        <dbReference type="Ensembl" id="ENSGMOP00000003124.2"/>
    </source>
</evidence>
<keyword evidence="8" id="KW-0175">Coiled coil</keyword>
<dbReference type="GeneTree" id="ENSGT00970000193390"/>
<dbReference type="Proteomes" id="UP000694546">
    <property type="component" value="Chromosome 19"/>
</dbReference>
<evidence type="ECO:0000256" key="4">
    <source>
        <dbReference type="ARBA" id="ARBA00022723"/>
    </source>
</evidence>
<dbReference type="InterPro" id="IPR003879">
    <property type="entry name" value="Butyrophylin_SPRY"/>
</dbReference>
<evidence type="ECO:0000256" key="5">
    <source>
        <dbReference type="ARBA" id="ARBA00022771"/>
    </source>
</evidence>
<dbReference type="Pfam" id="PF00643">
    <property type="entry name" value="zf-B_box"/>
    <property type="match status" value="1"/>
</dbReference>
<dbReference type="FunFam" id="2.60.120.920:FF:000004">
    <property type="entry name" value="Butyrophilin subfamily 1 member A1"/>
    <property type="match status" value="1"/>
</dbReference>
<dbReference type="InterPro" id="IPR013320">
    <property type="entry name" value="ConA-like_dom_sf"/>
</dbReference>
<dbReference type="PROSITE" id="PS50119">
    <property type="entry name" value="ZF_BBOX"/>
    <property type="match status" value="1"/>
</dbReference>
<dbReference type="SMART" id="SM00336">
    <property type="entry name" value="BBOX"/>
    <property type="match status" value="1"/>
</dbReference>
<evidence type="ECO:0000259" key="10">
    <source>
        <dbReference type="PROSITE" id="PS50119"/>
    </source>
</evidence>
<dbReference type="InterPro" id="IPR001870">
    <property type="entry name" value="B30.2/SPRY"/>
</dbReference>
<evidence type="ECO:0000259" key="9">
    <source>
        <dbReference type="PROSITE" id="PS50089"/>
    </source>
</evidence>
<dbReference type="Gene3D" id="3.30.160.60">
    <property type="entry name" value="Classic Zinc Finger"/>
    <property type="match status" value="1"/>
</dbReference>
<evidence type="ECO:0000256" key="7">
    <source>
        <dbReference type="PROSITE-ProRule" id="PRU00024"/>
    </source>
</evidence>
<protein>
    <submittedName>
        <fullName evidence="12">Nuclear factor 7, ovary-like</fullName>
    </submittedName>
</protein>
<evidence type="ECO:0000256" key="8">
    <source>
        <dbReference type="SAM" id="Coils"/>
    </source>
</evidence>
<evidence type="ECO:0000256" key="6">
    <source>
        <dbReference type="ARBA" id="ARBA00022833"/>
    </source>
</evidence>
<evidence type="ECO:0000259" key="11">
    <source>
        <dbReference type="PROSITE" id="PS50188"/>
    </source>
</evidence>
<dbReference type="SMART" id="SM00589">
    <property type="entry name" value="PRY"/>
    <property type="match status" value="1"/>
</dbReference>
<dbReference type="Pfam" id="PF13765">
    <property type="entry name" value="PRY"/>
    <property type="match status" value="1"/>
</dbReference>
<dbReference type="PROSITE" id="PS50089">
    <property type="entry name" value="ZF_RING_2"/>
    <property type="match status" value="1"/>
</dbReference>
<dbReference type="InterPro" id="IPR000315">
    <property type="entry name" value="Znf_B-box"/>
</dbReference>
<dbReference type="RefSeq" id="XP_030197995.1">
    <property type="nucleotide sequence ID" value="XM_030342135.1"/>
</dbReference>
<reference evidence="12" key="1">
    <citation type="submission" date="2025-08" db="UniProtKB">
        <authorList>
            <consortium name="Ensembl"/>
        </authorList>
    </citation>
    <scope>IDENTIFICATION</scope>
</reference>
<dbReference type="Gene3D" id="2.60.120.920">
    <property type="match status" value="1"/>
</dbReference>
<keyword evidence="6" id="KW-0862">Zinc</keyword>
<dbReference type="Gene3D" id="3.30.40.10">
    <property type="entry name" value="Zinc/RING finger domain, C3HC4 (zinc finger)"/>
    <property type="match status" value="1"/>
</dbReference>
<dbReference type="SUPFAM" id="SSF57850">
    <property type="entry name" value="RING/U-box"/>
    <property type="match status" value="1"/>
</dbReference>
<keyword evidence="3" id="KW-0963">Cytoplasm</keyword>
<dbReference type="SUPFAM" id="SSF57845">
    <property type="entry name" value="B-box zinc-binding domain"/>
    <property type="match status" value="1"/>
</dbReference>
<keyword evidence="13" id="KW-1185">Reference proteome</keyword>
<dbReference type="InterPro" id="IPR003877">
    <property type="entry name" value="SPRY_dom"/>
</dbReference>
<accession>A0A8C4YYF1</accession>
<dbReference type="PRINTS" id="PR01407">
    <property type="entry name" value="BUTYPHLNCDUF"/>
</dbReference>
<dbReference type="GO" id="GO:0008270">
    <property type="term" value="F:zinc ion binding"/>
    <property type="evidence" value="ECO:0007669"/>
    <property type="project" value="UniProtKB-KW"/>
</dbReference>
<dbReference type="AlphaFoldDB" id="A0A8C4YYF1"/>
<dbReference type="Ensembl" id="ENSGMOT00000003222.2">
    <property type="protein sequence ID" value="ENSGMOP00000003124.2"/>
    <property type="gene ID" value="ENSGMOG00000002979.2"/>
</dbReference>
<feature type="domain" description="B30.2/SPRY" evidence="11">
    <location>
        <begin position="278"/>
        <end position="470"/>
    </location>
</feature>
<proteinExistence type="inferred from homology"/>
<feature type="coiled-coil region" evidence="8">
    <location>
        <begin position="139"/>
        <end position="166"/>
    </location>
</feature>